<dbReference type="Gene3D" id="3.40.30.10">
    <property type="entry name" value="Glutaredoxin"/>
    <property type="match status" value="1"/>
</dbReference>
<name>A0A428ZHW2_KIBAR</name>
<organism evidence="1 2">
    <name type="scientific">Kibdelosporangium aridum</name>
    <dbReference type="NCBI Taxonomy" id="2030"/>
    <lineage>
        <taxon>Bacteria</taxon>
        <taxon>Bacillati</taxon>
        <taxon>Actinomycetota</taxon>
        <taxon>Actinomycetes</taxon>
        <taxon>Pseudonocardiales</taxon>
        <taxon>Pseudonocardiaceae</taxon>
        <taxon>Kibdelosporangium</taxon>
    </lineage>
</organism>
<dbReference type="InterPro" id="IPR036249">
    <property type="entry name" value="Thioredoxin-like_sf"/>
</dbReference>
<protein>
    <submittedName>
        <fullName evidence="1">Disulfide bond formation protein DsbA</fullName>
    </submittedName>
</protein>
<dbReference type="SUPFAM" id="SSF52833">
    <property type="entry name" value="Thioredoxin-like"/>
    <property type="match status" value="1"/>
</dbReference>
<dbReference type="Pfam" id="PF22234">
    <property type="entry name" value="Rv2466c-like"/>
    <property type="match status" value="1"/>
</dbReference>
<reference evidence="1 2" key="1">
    <citation type="submission" date="2018-05" db="EMBL/GenBank/DDBJ databases">
        <title>Evolution of GPA BGCs.</title>
        <authorList>
            <person name="Waglechner N."/>
            <person name="Wright G.D."/>
        </authorList>
    </citation>
    <scope>NUCLEOTIDE SEQUENCE [LARGE SCALE GENOMIC DNA]</scope>
    <source>
        <strain evidence="1 2">A82846</strain>
    </source>
</reference>
<evidence type="ECO:0000313" key="2">
    <source>
        <dbReference type="Proteomes" id="UP000287547"/>
    </source>
</evidence>
<evidence type="ECO:0000313" key="1">
    <source>
        <dbReference type="EMBL" id="RSM87550.1"/>
    </source>
</evidence>
<dbReference type="AlphaFoldDB" id="A0A428ZHW2"/>
<dbReference type="EMBL" id="QHKI01000006">
    <property type="protein sequence ID" value="RSM87550.1"/>
    <property type="molecule type" value="Genomic_DNA"/>
</dbReference>
<dbReference type="RefSeq" id="WP_037273310.1">
    <property type="nucleotide sequence ID" value="NZ_QHKI01000006.1"/>
</dbReference>
<proteinExistence type="predicted"/>
<sequence length="213" mass="23631">MSEKSRVDFWFDPFCPWAWITSRWILEAQKVRDIDVSFHIMSLAILNEGDLPAQLNDPEMMKKVWAPVRVAMAAEQTAGRQVLGPLYTALGTRIHHKGNKKFGDLLKNDFDEIVAESLTEVGLPAELAEAATSEKLDDAMRRSTQEGVSVAGAIAGTPTIHINGVAFFGPVLSRIPRGEEAGKLWDAALICASYPDFWEIKRAQPDDLRPEVV</sequence>
<dbReference type="OrthoDB" id="4125991at2"/>
<dbReference type="Proteomes" id="UP000287547">
    <property type="component" value="Unassembled WGS sequence"/>
</dbReference>
<gene>
    <name evidence="1" type="ORF">DMH04_11125</name>
</gene>
<dbReference type="InterPro" id="IPR053977">
    <property type="entry name" value="Rv2466c-like"/>
</dbReference>
<accession>A0A428ZHW2</accession>
<comment type="caution">
    <text evidence="1">The sequence shown here is derived from an EMBL/GenBank/DDBJ whole genome shotgun (WGS) entry which is preliminary data.</text>
</comment>